<comment type="caution">
    <text evidence="5">Lacks conserved residue(s) required for the propagation of feature annotation.</text>
</comment>
<dbReference type="Proteomes" id="UP000800096">
    <property type="component" value="Unassembled WGS sequence"/>
</dbReference>
<sequence length="593" mass="67732">MTAEKLLAVLGSVVWCIYSVTTFWAKRLWNWYWTKSRRDQLLETIDQVRLFEEWQAAAIQLDKCMDYDIWRTNSASKHYDWRFVEERFLVLWETEQEGDVIDIVNLIRSGLVRNLGNITAPRLYNRAYGGTKNLIEDYVTGVTRCIKYITEFPTNGNTDPMFTSQMKLDVLHDTRLAFGRTVLVLQGGAIFGLCHLGVVKALHLRGLLPRIISGTATGALIAALVCVHSEMELLDVLSGSGINVEAFASQQNGNGATQSPWYDTLRRRFNRWWKTGHFLDVRVLEKLLKSNIGDITFEEAYQKTKRILNITVTTSGGSGVPNLLNYITAPNVEQLIWSAALASNATSSSTLYDPVTLYCKNEEDTIVPWGPALQTTFRPWTHAKYRDRASPLHRIGELFNVNHFIVSQARPYLAPFLRSDTHHPNPKQDGRWRLTMPILRLVVSEVQHRLHQLNSLGLLSPSIRRFLLDESVPGTSLTLVPEISPSDFFKLLEHPTKEAIDYWILKGERSVWPAVTALKIRCAIEIEIDRGYQLVRRRRSSHSRHGSLVAREQLQKSGSQGDVRNGVYYDAYAKSEEQQERRRRTRSFGEGVL</sequence>
<dbReference type="OrthoDB" id="10049244at2759"/>
<dbReference type="InterPro" id="IPR021771">
    <property type="entry name" value="Triacylglycerol_lipase_N"/>
</dbReference>
<keyword evidence="4" id="KW-0443">Lipid metabolism</keyword>
<dbReference type="InterPro" id="IPR002641">
    <property type="entry name" value="PNPLA_dom"/>
</dbReference>
<evidence type="ECO:0000256" key="5">
    <source>
        <dbReference type="PROSITE-ProRule" id="PRU01161"/>
    </source>
</evidence>
<keyword evidence="7" id="KW-0808">Transferase</keyword>
<proteinExistence type="predicted"/>
<evidence type="ECO:0000256" key="2">
    <source>
        <dbReference type="ARBA" id="ARBA00022801"/>
    </source>
</evidence>
<evidence type="ECO:0000313" key="7">
    <source>
        <dbReference type="EMBL" id="KAF1911705.1"/>
    </source>
</evidence>
<dbReference type="PANTHER" id="PTHR14226">
    <property type="entry name" value="NEUROPATHY TARGET ESTERASE/SWISS CHEESE D.MELANOGASTER"/>
    <property type="match status" value="1"/>
</dbReference>
<comment type="function">
    <text evidence="1">Probable lipid hydrolase.</text>
</comment>
<feature type="domain" description="PNPLA" evidence="6">
    <location>
        <begin position="183"/>
        <end position="373"/>
    </location>
</feature>
<accession>A0A6A5Q8D1</accession>
<name>A0A6A5Q8D1_AMPQU</name>
<dbReference type="CDD" id="cd07229">
    <property type="entry name" value="Pat_TGL3_like"/>
    <property type="match status" value="1"/>
</dbReference>
<reference evidence="7" key="1">
    <citation type="journal article" date="2020" name="Stud. Mycol.">
        <title>101 Dothideomycetes genomes: a test case for predicting lifestyles and emergence of pathogens.</title>
        <authorList>
            <person name="Haridas S."/>
            <person name="Albert R."/>
            <person name="Binder M."/>
            <person name="Bloem J."/>
            <person name="Labutti K."/>
            <person name="Salamov A."/>
            <person name="Andreopoulos B."/>
            <person name="Baker S."/>
            <person name="Barry K."/>
            <person name="Bills G."/>
            <person name="Bluhm B."/>
            <person name="Cannon C."/>
            <person name="Castanera R."/>
            <person name="Culley D."/>
            <person name="Daum C."/>
            <person name="Ezra D."/>
            <person name="Gonzalez J."/>
            <person name="Henrissat B."/>
            <person name="Kuo A."/>
            <person name="Liang C."/>
            <person name="Lipzen A."/>
            <person name="Lutzoni F."/>
            <person name="Magnuson J."/>
            <person name="Mondo S."/>
            <person name="Nolan M."/>
            <person name="Ohm R."/>
            <person name="Pangilinan J."/>
            <person name="Park H.-J."/>
            <person name="Ramirez L."/>
            <person name="Alfaro M."/>
            <person name="Sun H."/>
            <person name="Tritt A."/>
            <person name="Yoshinaga Y."/>
            <person name="Zwiers L.-H."/>
            <person name="Turgeon B."/>
            <person name="Goodwin S."/>
            <person name="Spatafora J."/>
            <person name="Crous P."/>
            <person name="Grigoriev I."/>
        </authorList>
    </citation>
    <scope>NUCLEOTIDE SEQUENCE</scope>
    <source>
        <strain evidence="7">HMLAC05119</strain>
    </source>
</reference>
<dbReference type="InterPro" id="IPR016035">
    <property type="entry name" value="Acyl_Trfase/lysoPLipase"/>
</dbReference>
<dbReference type="PROSITE" id="PS51635">
    <property type="entry name" value="PNPLA"/>
    <property type="match status" value="1"/>
</dbReference>
<dbReference type="AlphaFoldDB" id="A0A6A5Q8D1"/>
<dbReference type="GO" id="GO:0004806">
    <property type="term" value="F:triacylglycerol lipase activity"/>
    <property type="evidence" value="ECO:0007669"/>
    <property type="project" value="InterPro"/>
</dbReference>
<evidence type="ECO:0000256" key="4">
    <source>
        <dbReference type="ARBA" id="ARBA00023098"/>
    </source>
</evidence>
<evidence type="ECO:0000256" key="1">
    <source>
        <dbReference type="ARBA" id="ARBA00002682"/>
    </source>
</evidence>
<dbReference type="SUPFAM" id="SSF52151">
    <property type="entry name" value="FabD/lysophospholipase-like"/>
    <property type="match status" value="1"/>
</dbReference>
<evidence type="ECO:0000256" key="3">
    <source>
        <dbReference type="ARBA" id="ARBA00022963"/>
    </source>
</evidence>
<keyword evidence="2 7" id="KW-0378">Hydrolase</keyword>
<keyword evidence="3" id="KW-0442">Lipid degradation</keyword>
<dbReference type="GO" id="GO:0016740">
    <property type="term" value="F:transferase activity"/>
    <property type="evidence" value="ECO:0007669"/>
    <property type="project" value="UniProtKB-KW"/>
</dbReference>
<keyword evidence="8" id="KW-1185">Reference proteome</keyword>
<gene>
    <name evidence="7" type="ORF">BDU57DRAFT_590654</name>
</gene>
<dbReference type="PANTHER" id="PTHR14226:SF44">
    <property type="entry name" value="TRIACYLGLYCEROL LIPASE 3"/>
    <property type="match status" value="1"/>
</dbReference>
<dbReference type="GO" id="GO:0016042">
    <property type="term" value="P:lipid catabolic process"/>
    <property type="evidence" value="ECO:0007669"/>
    <property type="project" value="UniProtKB-KW"/>
</dbReference>
<evidence type="ECO:0000313" key="8">
    <source>
        <dbReference type="Proteomes" id="UP000800096"/>
    </source>
</evidence>
<protein>
    <submittedName>
        <fullName evidence="7">Acyl transferase/acyl hydrolase/lysophospholipase</fullName>
    </submittedName>
</protein>
<dbReference type="Gene3D" id="3.40.1090.10">
    <property type="entry name" value="Cytosolic phospholipase A2 catalytic domain"/>
    <property type="match status" value="1"/>
</dbReference>
<dbReference type="Pfam" id="PF01734">
    <property type="entry name" value="Patatin"/>
    <property type="match status" value="1"/>
</dbReference>
<organism evidence="7 8">
    <name type="scientific">Ampelomyces quisqualis</name>
    <name type="common">Powdery mildew agent</name>
    <dbReference type="NCBI Taxonomy" id="50730"/>
    <lineage>
        <taxon>Eukaryota</taxon>
        <taxon>Fungi</taxon>
        <taxon>Dikarya</taxon>
        <taxon>Ascomycota</taxon>
        <taxon>Pezizomycotina</taxon>
        <taxon>Dothideomycetes</taxon>
        <taxon>Pleosporomycetidae</taxon>
        <taxon>Pleosporales</taxon>
        <taxon>Pleosporineae</taxon>
        <taxon>Phaeosphaeriaceae</taxon>
        <taxon>Ampelomyces</taxon>
    </lineage>
</organism>
<dbReference type="GO" id="GO:0006641">
    <property type="term" value="P:triglyceride metabolic process"/>
    <property type="evidence" value="ECO:0007669"/>
    <property type="project" value="UniProtKB-ARBA"/>
</dbReference>
<evidence type="ECO:0000259" key="6">
    <source>
        <dbReference type="PROSITE" id="PS51635"/>
    </source>
</evidence>
<dbReference type="InterPro" id="IPR050301">
    <property type="entry name" value="NTE"/>
</dbReference>
<dbReference type="EMBL" id="ML979142">
    <property type="protein sequence ID" value="KAF1911705.1"/>
    <property type="molecule type" value="Genomic_DNA"/>
</dbReference>
<dbReference type="Pfam" id="PF11815">
    <property type="entry name" value="DUF3336"/>
    <property type="match status" value="1"/>
</dbReference>